<keyword evidence="1" id="KW-0949">S-adenosyl-L-methionine</keyword>
<dbReference type="PANTHER" id="PTHR11228">
    <property type="entry name" value="RADICAL SAM DOMAIN PROTEIN"/>
    <property type="match status" value="1"/>
</dbReference>
<keyword evidence="2" id="KW-0479">Metal-binding</keyword>
<sequence length="290" mass="34138">MKKLFRLNNNICDQILNEAQIHFTKNCSNRCPFCIDAFNNGVGNKKPDIDKIFLSVLNIKDKIDDIAISGGEPMLYIDELLQLVRYIKRFAKLNVTVITSMPITCWTHKEIFFEIIKIIDHLIISPQHYDQEIGDKIRGCNSFYNREKLFSEIPYKNKVSLTINIIKGYFNDKQDIIDNIKFFEKLGYSNFKLAEIFEHDDLYVSIEDLLGFKLPSPFSYGCSTKHFDLSPYLGYNSNSDFTIKRCCFYKTHKQHASINDLLKILIRPFFAKKYFFCIIYEDGKIVRRWF</sequence>
<evidence type="ECO:0000259" key="5">
    <source>
        <dbReference type="Pfam" id="PF04055"/>
    </source>
</evidence>
<dbReference type="CDD" id="cd01335">
    <property type="entry name" value="Radical_SAM"/>
    <property type="match status" value="1"/>
</dbReference>
<dbReference type="InterPro" id="IPR058240">
    <property type="entry name" value="rSAM_sf"/>
</dbReference>
<proteinExistence type="predicted"/>
<dbReference type="SUPFAM" id="SSF102114">
    <property type="entry name" value="Radical SAM enzymes"/>
    <property type="match status" value="1"/>
</dbReference>
<feature type="domain" description="Radical SAM core" evidence="5">
    <location>
        <begin position="22"/>
        <end position="156"/>
    </location>
</feature>
<dbReference type="InterPro" id="IPR013785">
    <property type="entry name" value="Aldolase_TIM"/>
</dbReference>
<evidence type="ECO:0000256" key="2">
    <source>
        <dbReference type="ARBA" id="ARBA00022723"/>
    </source>
</evidence>
<dbReference type="SFLD" id="SFLDS00029">
    <property type="entry name" value="Radical_SAM"/>
    <property type="match status" value="1"/>
</dbReference>
<evidence type="ECO:0000313" key="7">
    <source>
        <dbReference type="Proteomes" id="UP001348805"/>
    </source>
</evidence>
<evidence type="ECO:0000256" key="4">
    <source>
        <dbReference type="ARBA" id="ARBA00023014"/>
    </source>
</evidence>
<accession>A0ABZ0Z0M6</accession>
<keyword evidence="7" id="KW-1185">Reference proteome</keyword>
<evidence type="ECO:0000313" key="6">
    <source>
        <dbReference type="EMBL" id="WQJ51634.1"/>
    </source>
</evidence>
<keyword evidence="3" id="KW-0408">Iron</keyword>
<evidence type="ECO:0000256" key="3">
    <source>
        <dbReference type="ARBA" id="ARBA00023004"/>
    </source>
</evidence>
<protein>
    <recommendedName>
        <fullName evidence="5">Radical SAM core domain-containing protein</fullName>
    </recommendedName>
</protein>
<dbReference type="Proteomes" id="UP001348805">
    <property type="component" value="Segment"/>
</dbReference>
<dbReference type="Pfam" id="PF04055">
    <property type="entry name" value="Radical_SAM"/>
    <property type="match status" value="1"/>
</dbReference>
<dbReference type="EMBL" id="OR769219">
    <property type="protein sequence ID" value="WQJ51634.1"/>
    <property type="molecule type" value="Genomic_DNA"/>
</dbReference>
<keyword evidence="4" id="KW-0411">Iron-sulfur</keyword>
<name>A0ABZ0Z0M6_9CAUD</name>
<organism evidence="6 7">
    <name type="scientific">phage Lak_Megaphage_RVC_AP3_GC26</name>
    <dbReference type="NCBI Taxonomy" id="3109225"/>
    <lineage>
        <taxon>Viruses</taxon>
        <taxon>Duplodnaviria</taxon>
        <taxon>Heunggongvirae</taxon>
        <taxon>Uroviricota</taxon>
        <taxon>Caudoviricetes</taxon>
        <taxon>Caudoviricetes code 15 clade</taxon>
    </lineage>
</organism>
<dbReference type="InterPro" id="IPR050377">
    <property type="entry name" value="Radical_SAM_PqqE_MftC-like"/>
</dbReference>
<reference evidence="6 7" key="1">
    <citation type="submission" date="2023-11" db="EMBL/GenBank/DDBJ databases">
        <authorList>
            <person name="Cook R."/>
            <person name="Crisci M."/>
            <person name="Pye H."/>
            <person name="Adriaenssens E."/>
            <person name="Santini J."/>
        </authorList>
    </citation>
    <scope>NUCLEOTIDE SEQUENCE [LARGE SCALE GENOMIC DNA]</scope>
    <source>
        <strain evidence="6">Lak_Megaphage_RVC_AP3_GC26</strain>
    </source>
</reference>
<dbReference type="InterPro" id="IPR007197">
    <property type="entry name" value="rSAM"/>
</dbReference>
<dbReference type="Gene3D" id="3.20.20.70">
    <property type="entry name" value="Aldolase class I"/>
    <property type="match status" value="1"/>
</dbReference>
<evidence type="ECO:0000256" key="1">
    <source>
        <dbReference type="ARBA" id="ARBA00022691"/>
    </source>
</evidence>
<dbReference type="PANTHER" id="PTHR11228:SF7">
    <property type="entry name" value="PQQA PEPTIDE CYCLASE"/>
    <property type="match status" value="1"/>
</dbReference>